<dbReference type="GO" id="GO:0005634">
    <property type="term" value="C:nucleus"/>
    <property type="evidence" value="ECO:0007669"/>
    <property type="project" value="UniProtKB-SubCell"/>
</dbReference>
<dbReference type="Proteomes" id="UP000032180">
    <property type="component" value="Chromosome 1"/>
</dbReference>
<comment type="subcellular location">
    <subcellularLocation>
        <location evidence="1">Nucleus</location>
    </subcellularLocation>
</comment>
<dbReference type="InterPro" id="IPR053249">
    <property type="entry name" value="LFS"/>
</dbReference>
<feature type="region of interest" description="Disordered" evidence="3">
    <location>
        <begin position="1"/>
        <end position="22"/>
    </location>
</feature>
<dbReference type="STRING" id="77586.A0A0D9UXY3"/>
<dbReference type="EnsemblPlants" id="LPERR01G05970.1">
    <property type="protein sequence ID" value="LPERR01G05970.1"/>
    <property type="gene ID" value="LPERR01G05970"/>
</dbReference>
<reference evidence="4 5" key="1">
    <citation type="submission" date="2012-08" db="EMBL/GenBank/DDBJ databases">
        <title>Oryza genome evolution.</title>
        <authorList>
            <person name="Wing R.A."/>
        </authorList>
    </citation>
    <scope>NUCLEOTIDE SEQUENCE</scope>
</reference>
<keyword evidence="5" id="KW-1185">Reference proteome</keyword>
<keyword evidence="2" id="KW-0539">Nucleus</keyword>
<protein>
    <recommendedName>
        <fullName evidence="6">Bet v I/Major latex protein domain-containing protein</fullName>
    </recommendedName>
</protein>
<dbReference type="PANTHER" id="PTHR33789:SF9">
    <property type="entry name" value="OS01G0199300 PROTEIN"/>
    <property type="match status" value="1"/>
</dbReference>
<evidence type="ECO:0000256" key="2">
    <source>
        <dbReference type="ARBA" id="ARBA00023242"/>
    </source>
</evidence>
<dbReference type="AlphaFoldDB" id="A0A0D9UXY3"/>
<feature type="compositionally biased region" description="Basic and acidic residues" evidence="3">
    <location>
        <begin position="1"/>
        <end position="11"/>
    </location>
</feature>
<evidence type="ECO:0008006" key="6">
    <source>
        <dbReference type="Google" id="ProtNLM"/>
    </source>
</evidence>
<accession>A0A0D9UXY3</accession>
<dbReference type="Gramene" id="LPERR01G05970.1">
    <property type="protein sequence ID" value="LPERR01G05970.1"/>
    <property type="gene ID" value="LPERR01G05970"/>
</dbReference>
<dbReference type="InterPro" id="IPR023393">
    <property type="entry name" value="START-like_dom_sf"/>
</dbReference>
<dbReference type="Pfam" id="PF10604">
    <property type="entry name" value="Polyketide_cyc2"/>
    <property type="match status" value="1"/>
</dbReference>
<name>A0A0D9UXY3_9ORYZ</name>
<evidence type="ECO:0000256" key="3">
    <source>
        <dbReference type="SAM" id="MobiDB-lite"/>
    </source>
</evidence>
<dbReference type="SUPFAM" id="SSF55961">
    <property type="entry name" value="Bet v1-like"/>
    <property type="match status" value="1"/>
</dbReference>
<proteinExistence type="predicted"/>
<reference evidence="4" key="3">
    <citation type="submission" date="2015-04" db="UniProtKB">
        <authorList>
            <consortium name="EnsemblPlants"/>
        </authorList>
    </citation>
    <scope>IDENTIFICATION</scope>
</reference>
<sequence>MGEEAAKDHHQQQWSGGVEATLPRTPPSAAWARVAGAAFFAAHLYLPGIDVCERVADAGDVRHVASSASGMWARERLLETDHAARRLRYAVVDSNMGFGRYVATLRVVDLEEDGGGGGGGHGGGCRIVWGFECDAVRGGGERWSEAAMVARLGDSVKGMAERVQRAVAEEEEEGEGGVAA</sequence>
<organism evidence="4 5">
    <name type="scientific">Leersia perrieri</name>
    <dbReference type="NCBI Taxonomy" id="77586"/>
    <lineage>
        <taxon>Eukaryota</taxon>
        <taxon>Viridiplantae</taxon>
        <taxon>Streptophyta</taxon>
        <taxon>Embryophyta</taxon>
        <taxon>Tracheophyta</taxon>
        <taxon>Spermatophyta</taxon>
        <taxon>Magnoliopsida</taxon>
        <taxon>Liliopsida</taxon>
        <taxon>Poales</taxon>
        <taxon>Poaceae</taxon>
        <taxon>BOP clade</taxon>
        <taxon>Oryzoideae</taxon>
        <taxon>Oryzeae</taxon>
        <taxon>Oryzinae</taxon>
        <taxon>Leersia</taxon>
    </lineage>
</organism>
<evidence type="ECO:0000313" key="5">
    <source>
        <dbReference type="Proteomes" id="UP000032180"/>
    </source>
</evidence>
<dbReference type="Gene3D" id="3.30.530.20">
    <property type="match status" value="1"/>
</dbReference>
<dbReference type="CDD" id="cd07821">
    <property type="entry name" value="PYR_PYL_RCAR_like"/>
    <property type="match status" value="1"/>
</dbReference>
<dbReference type="HOGENOM" id="CLU_101964_0_1_1"/>
<evidence type="ECO:0000256" key="1">
    <source>
        <dbReference type="ARBA" id="ARBA00004123"/>
    </source>
</evidence>
<dbReference type="InterPro" id="IPR019587">
    <property type="entry name" value="Polyketide_cyclase/dehydratase"/>
</dbReference>
<dbReference type="PANTHER" id="PTHR33789">
    <property type="entry name" value="LACHRYMATORY-FACTOR SYNTHASE"/>
    <property type="match status" value="1"/>
</dbReference>
<evidence type="ECO:0000313" key="4">
    <source>
        <dbReference type="EnsemblPlants" id="LPERR01G05970.1"/>
    </source>
</evidence>
<reference evidence="5" key="2">
    <citation type="submission" date="2013-12" db="EMBL/GenBank/DDBJ databases">
        <authorList>
            <person name="Yu Y."/>
            <person name="Lee S."/>
            <person name="de Baynast K."/>
            <person name="Wissotski M."/>
            <person name="Liu L."/>
            <person name="Talag J."/>
            <person name="Goicoechea J."/>
            <person name="Angelova A."/>
            <person name="Jetty R."/>
            <person name="Kudrna D."/>
            <person name="Golser W."/>
            <person name="Rivera L."/>
            <person name="Zhang J."/>
            <person name="Wing R."/>
        </authorList>
    </citation>
    <scope>NUCLEOTIDE SEQUENCE</scope>
</reference>